<keyword evidence="8 12" id="KW-0812">Transmembrane</keyword>
<dbReference type="PANTHER" id="PTHR10806">
    <property type="entry name" value="SIGNAL PEPTIDASE COMPLEX CATALYTIC SUBUNIT SEC11"/>
    <property type="match status" value="1"/>
</dbReference>
<feature type="domain" description="Peptidase S24/S26A/S26B/S26C" evidence="13">
    <location>
        <begin position="60"/>
        <end position="140"/>
    </location>
</feature>
<keyword evidence="10 12" id="KW-0472">Membrane</keyword>
<dbReference type="PANTHER" id="PTHR10806:SF6">
    <property type="entry name" value="SIGNAL PEPTIDASE COMPLEX CATALYTIC SUBUNIT SEC11"/>
    <property type="match status" value="1"/>
</dbReference>
<dbReference type="Proteomes" id="UP001443914">
    <property type="component" value="Unassembled WGS sequence"/>
</dbReference>
<dbReference type="InterPro" id="IPR001733">
    <property type="entry name" value="Peptidase_S26B"/>
</dbReference>
<evidence type="ECO:0000256" key="10">
    <source>
        <dbReference type="ARBA" id="ARBA00023136"/>
    </source>
</evidence>
<evidence type="ECO:0000256" key="11">
    <source>
        <dbReference type="ARBA" id="ARBA00045533"/>
    </source>
</evidence>
<keyword evidence="7" id="KW-0645">Protease</keyword>
<comment type="catalytic activity">
    <reaction evidence="1">
        <text>Cleavage of hydrophobic, N-terminal signal or leader sequences from secreted and periplasmic proteins.</text>
        <dbReference type="EC" id="3.4.21.89"/>
    </reaction>
</comment>
<evidence type="ECO:0000259" key="13">
    <source>
        <dbReference type="Pfam" id="PF00717"/>
    </source>
</evidence>
<dbReference type="InterPro" id="IPR019533">
    <property type="entry name" value="Peptidase_S26"/>
</dbReference>
<dbReference type="EMBL" id="JBDFQZ010000001">
    <property type="protein sequence ID" value="KAK9755078.1"/>
    <property type="molecule type" value="Genomic_DNA"/>
</dbReference>
<dbReference type="GO" id="GO:0005787">
    <property type="term" value="C:signal peptidase complex"/>
    <property type="evidence" value="ECO:0007669"/>
    <property type="project" value="TreeGrafter"/>
</dbReference>
<keyword evidence="9 12" id="KW-1133">Transmembrane helix</keyword>
<dbReference type="NCBIfam" id="TIGR02228">
    <property type="entry name" value="sigpep_I_arch"/>
    <property type="match status" value="1"/>
</dbReference>
<dbReference type="GO" id="GO:0004252">
    <property type="term" value="F:serine-type endopeptidase activity"/>
    <property type="evidence" value="ECO:0007669"/>
    <property type="project" value="InterPro"/>
</dbReference>
<dbReference type="PRINTS" id="PR00728">
    <property type="entry name" value="SIGNALPTASE"/>
</dbReference>
<dbReference type="EC" id="3.4.21.89" evidence="4"/>
<dbReference type="InterPro" id="IPR036286">
    <property type="entry name" value="LexA/Signal_pep-like_sf"/>
</dbReference>
<evidence type="ECO:0000256" key="8">
    <source>
        <dbReference type="ARBA" id="ARBA00022692"/>
    </source>
</evidence>
<dbReference type="SUPFAM" id="SSF51306">
    <property type="entry name" value="LexA/Signal peptidase"/>
    <property type="match status" value="1"/>
</dbReference>
<evidence type="ECO:0000256" key="5">
    <source>
        <dbReference type="ARBA" id="ARBA00019685"/>
    </source>
</evidence>
<evidence type="ECO:0000313" key="15">
    <source>
        <dbReference type="Proteomes" id="UP001443914"/>
    </source>
</evidence>
<dbReference type="InterPro" id="IPR015927">
    <property type="entry name" value="Peptidase_S24_S26A/B/C"/>
</dbReference>
<comment type="caution">
    <text evidence="14">The sequence shown here is derived from an EMBL/GenBank/DDBJ whole genome shotgun (WGS) entry which is preliminary data.</text>
</comment>
<organism evidence="14 15">
    <name type="scientific">Saponaria officinalis</name>
    <name type="common">Common soapwort</name>
    <name type="synonym">Lychnis saponaria</name>
    <dbReference type="NCBI Taxonomy" id="3572"/>
    <lineage>
        <taxon>Eukaryota</taxon>
        <taxon>Viridiplantae</taxon>
        <taxon>Streptophyta</taxon>
        <taxon>Embryophyta</taxon>
        <taxon>Tracheophyta</taxon>
        <taxon>Spermatophyta</taxon>
        <taxon>Magnoliopsida</taxon>
        <taxon>eudicotyledons</taxon>
        <taxon>Gunneridae</taxon>
        <taxon>Pentapetalae</taxon>
        <taxon>Caryophyllales</taxon>
        <taxon>Caryophyllaceae</taxon>
        <taxon>Caryophylleae</taxon>
        <taxon>Saponaria</taxon>
    </lineage>
</organism>
<proteinExistence type="inferred from homology"/>
<evidence type="ECO:0000256" key="4">
    <source>
        <dbReference type="ARBA" id="ARBA00013208"/>
    </source>
</evidence>
<evidence type="ECO:0000256" key="6">
    <source>
        <dbReference type="ARBA" id="ARBA00021755"/>
    </source>
</evidence>
<protein>
    <recommendedName>
        <fullName evidence="5">Signal peptidase complex catalytic subunit SEC11</fullName>
        <ecNumber evidence="4">3.4.21.89</ecNumber>
    </recommendedName>
    <alternativeName>
        <fullName evidence="6">Signal peptidase complex catalytic subunit sec11</fullName>
    </alternativeName>
</protein>
<feature type="transmembrane region" description="Helical" evidence="12">
    <location>
        <begin position="39"/>
        <end position="59"/>
    </location>
</feature>
<evidence type="ECO:0000256" key="12">
    <source>
        <dbReference type="SAM" id="Phobius"/>
    </source>
</evidence>
<accession>A0AAW1NAL4</accession>
<evidence type="ECO:0000256" key="7">
    <source>
        <dbReference type="ARBA" id="ARBA00022670"/>
    </source>
</evidence>
<dbReference type="GO" id="GO:0006465">
    <property type="term" value="P:signal peptide processing"/>
    <property type="evidence" value="ECO:0007669"/>
    <property type="project" value="InterPro"/>
</dbReference>
<dbReference type="AlphaFoldDB" id="A0AAW1NAL4"/>
<evidence type="ECO:0000256" key="3">
    <source>
        <dbReference type="ARBA" id="ARBA00011035"/>
    </source>
</evidence>
<evidence type="ECO:0000256" key="9">
    <source>
        <dbReference type="ARBA" id="ARBA00022989"/>
    </source>
</evidence>
<keyword evidence="15" id="KW-1185">Reference proteome</keyword>
<dbReference type="CDD" id="cd06530">
    <property type="entry name" value="S26_SPase_I"/>
    <property type="match status" value="1"/>
</dbReference>
<dbReference type="Gene3D" id="2.10.109.10">
    <property type="entry name" value="Umud Fragment, subunit A"/>
    <property type="match status" value="1"/>
</dbReference>
<evidence type="ECO:0000256" key="2">
    <source>
        <dbReference type="ARBA" id="ARBA00004648"/>
    </source>
</evidence>
<comment type="similarity">
    <text evidence="3">Belongs to the peptidase S26B family.</text>
</comment>
<comment type="function">
    <text evidence="11">Catalytic component of the signal peptidase complex (SPC) which catalyzes the cleavage of N-terminal signal sequences from nascent proteins as they are translocated into the lumen of the endoplasmic reticulum. Specifically cleaves N-terminal signal peptides that contain a hydrophobic alpha-helix (h-region) shorter than 18-20 amino acids.</text>
</comment>
<sequence>MKLGECKMYWYVCAQQTQMLKHLKKSICEVPVRNTATQVIALGTIVAVALIIWNSLVLITGCESPIVVVLTGSMEPGFKRGDILFLNLNKTPFRAGDIVVFKIKEKEIPIVHRVTKVHKRRNSDEVNLLTKGDNNEMDDSYGIYADDQLWLENSHITGRVKGYLPYVGYATILMTEQPLIKYLLVGGLSLLTIISS</sequence>
<keyword evidence="7" id="KW-0378">Hydrolase</keyword>
<evidence type="ECO:0000313" key="14">
    <source>
        <dbReference type="EMBL" id="KAK9755078.1"/>
    </source>
</evidence>
<evidence type="ECO:0000256" key="1">
    <source>
        <dbReference type="ARBA" id="ARBA00000677"/>
    </source>
</evidence>
<dbReference type="Pfam" id="PF00717">
    <property type="entry name" value="Peptidase_S24"/>
    <property type="match status" value="1"/>
</dbReference>
<gene>
    <name evidence="14" type="ORF">RND81_01G001100</name>
</gene>
<dbReference type="GO" id="GO:0009003">
    <property type="term" value="F:signal peptidase activity"/>
    <property type="evidence" value="ECO:0007669"/>
    <property type="project" value="UniProtKB-EC"/>
</dbReference>
<name>A0AAW1NAL4_SAPOF</name>
<comment type="subcellular location">
    <subcellularLocation>
        <location evidence="2">Endoplasmic reticulum membrane</location>
        <topology evidence="2">Single-pass type II membrane protein</topology>
    </subcellularLocation>
</comment>
<reference evidence="14" key="1">
    <citation type="submission" date="2024-03" db="EMBL/GenBank/DDBJ databases">
        <title>WGS assembly of Saponaria officinalis var. Norfolk2.</title>
        <authorList>
            <person name="Jenkins J."/>
            <person name="Shu S."/>
            <person name="Grimwood J."/>
            <person name="Barry K."/>
            <person name="Goodstein D."/>
            <person name="Schmutz J."/>
            <person name="Leebens-Mack J."/>
            <person name="Osbourn A."/>
        </authorList>
    </citation>
    <scope>NUCLEOTIDE SEQUENCE [LARGE SCALE GENOMIC DNA]</scope>
    <source>
        <strain evidence="14">JIC</strain>
    </source>
</reference>